<feature type="transmembrane region" description="Helical" evidence="7">
    <location>
        <begin position="190"/>
        <end position="214"/>
    </location>
</feature>
<keyword evidence="2 5" id="KW-0812">Transmembrane</keyword>
<evidence type="ECO:0000256" key="7">
    <source>
        <dbReference type="SAM" id="Phobius"/>
    </source>
</evidence>
<evidence type="ECO:0000256" key="5">
    <source>
        <dbReference type="RuleBase" id="RU000320"/>
    </source>
</evidence>
<accession>A0A426UUY3</accession>
<feature type="transmembrane region" description="Helical" evidence="7">
    <location>
        <begin position="536"/>
        <end position="557"/>
    </location>
</feature>
<evidence type="ECO:0000256" key="3">
    <source>
        <dbReference type="ARBA" id="ARBA00022989"/>
    </source>
</evidence>
<gene>
    <name evidence="9" type="ORF">EIW28_20045</name>
</gene>
<feature type="domain" description="NADH:quinone oxidoreductase/Mrp antiporter transmembrane" evidence="8">
    <location>
        <begin position="114"/>
        <end position="340"/>
    </location>
</feature>
<keyword evidence="4 7" id="KW-0472">Membrane</keyword>
<name>A0A426UUY3_9ACTN</name>
<feature type="transmembrane region" description="Helical" evidence="7">
    <location>
        <begin position="319"/>
        <end position="340"/>
    </location>
</feature>
<evidence type="ECO:0000256" key="1">
    <source>
        <dbReference type="ARBA" id="ARBA00004127"/>
    </source>
</evidence>
<dbReference type="EMBL" id="RSEB01000005">
    <property type="protein sequence ID" value="RRR97676.1"/>
    <property type="molecule type" value="Genomic_DNA"/>
</dbReference>
<dbReference type="RefSeq" id="WP_125249471.1">
    <property type="nucleotide sequence ID" value="NZ_RSEB01000005.1"/>
</dbReference>
<feature type="transmembrane region" description="Helical" evidence="7">
    <location>
        <begin position="6"/>
        <end position="27"/>
    </location>
</feature>
<dbReference type="AlphaFoldDB" id="A0A426UUY3"/>
<dbReference type="GO" id="GO:0016020">
    <property type="term" value="C:membrane"/>
    <property type="evidence" value="ECO:0007669"/>
    <property type="project" value="UniProtKB-SubCell"/>
</dbReference>
<sequence length="565" mass="55227">MRVQAIDHAAMLPLYLAAAAAVTALFAGRFAKGACAIGLAAAAAAAVWVGLGPDRATFAVGEWHSYVADDAAMGAAALFAALAVLVAALSGRRGEEYWFLLAASAAGGVALAGARDLITLIVALETLTLPLYVLVTRPGRDGAEAGAVFLIASVTSSATALMGAALLYAASGTVHLGGLAAGLGGAHAGLTAAGAALLLAGLAFKLAAAPLHAWAPLVLERAPLPVATYLASASKLGGAVAVTWVVHFGLSGTASAGVVVAVLSTASIAVGNLGALVQRRTVSLLAWSGIAHAGYALAPLAVIATAAGRDQAGPAASAAFAYAVFFVLLEAGAFAALTAVRPDTEGGLAAATGRPLRPATANGTASGTADFPSDTGLPSGTGDLLASGERRTPGAGLQPGGPPESGLQASAGNAAPLDPPRRTPLAALQSGGPRESVLQADAVNVGPGGRIAELAGLWKAAPLPAAVLLFAVIGLAGLPPALAGTFAKVAVLEVLASSAVWLAVVVAAGAVVGLAYYLPLARVLLVGRAGRAPRRFAVAVALAGLALAAVSLAPQVVLDFTALSR</sequence>
<evidence type="ECO:0000256" key="4">
    <source>
        <dbReference type="ARBA" id="ARBA00023136"/>
    </source>
</evidence>
<feature type="transmembrane region" description="Helical" evidence="7">
    <location>
        <begin position="71"/>
        <end position="89"/>
    </location>
</feature>
<feature type="transmembrane region" description="Helical" evidence="7">
    <location>
        <begin position="147"/>
        <end position="170"/>
    </location>
</feature>
<keyword evidence="10" id="KW-1185">Reference proteome</keyword>
<feature type="transmembrane region" description="Helical" evidence="7">
    <location>
        <begin position="96"/>
        <end position="112"/>
    </location>
</feature>
<dbReference type="PANTHER" id="PTHR22773">
    <property type="entry name" value="NADH DEHYDROGENASE"/>
    <property type="match status" value="1"/>
</dbReference>
<dbReference type="InterPro" id="IPR001750">
    <property type="entry name" value="ND/Mrp_TM"/>
</dbReference>
<dbReference type="GO" id="GO:0012505">
    <property type="term" value="C:endomembrane system"/>
    <property type="evidence" value="ECO:0007669"/>
    <property type="project" value="UniProtKB-SubCell"/>
</dbReference>
<organism evidence="9 10">
    <name type="scientific">Glycomyces terrestris</name>
    <dbReference type="NCBI Taxonomy" id="2493553"/>
    <lineage>
        <taxon>Bacteria</taxon>
        <taxon>Bacillati</taxon>
        <taxon>Actinomycetota</taxon>
        <taxon>Actinomycetes</taxon>
        <taxon>Glycomycetales</taxon>
        <taxon>Glycomycetaceae</taxon>
        <taxon>Glycomyces</taxon>
    </lineage>
</organism>
<feature type="transmembrane region" description="Helical" evidence="7">
    <location>
        <begin position="226"/>
        <end position="250"/>
    </location>
</feature>
<feature type="transmembrane region" description="Helical" evidence="7">
    <location>
        <begin position="499"/>
        <end position="524"/>
    </location>
</feature>
<feature type="domain" description="NADH:quinone oxidoreductase/Mrp antiporter transmembrane" evidence="8">
    <location>
        <begin position="451"/>
        <end position="508"/>
    </location>
</feature>
<evidence type="ECO:0000256" key="6">
    <source>
        <dbReference type="SAM" id="MobiDB-lite"/>
    </source>
</evidence>
<comment type="subcellular location">
    <subcellularLocation>
        <location evidence="1">Endomembrane system</location>
        <topology evidence="1">Multi-pass membrane protein</topology>
    </subcellularLocation>
    <subcellularLocation>
        <location evidence="5">Membrane</location>
        <topology evidence="5">Multi-pass membrane protein</topology>
    </subcellularLocation>
</comment>
<reference evidence="9 10" key="1">
    <citation type="submission" date="2018-12" db="EMBL/GenBank/DDBJ databases">
        <title>Glycomyces sp. YIM 121974 draft genome.</title>
        <authorList>
            <person name="Li Q."/>
        </authorList>
    </citation>
    <scope>NUCLEOTIDE SEQUENCE [LARGE SCALE GENOMIC DNA]</scope>
    <source>
        <strain evidence="9 10">YIM 121974</strain>
    </source>
</reference>
<feature type="region of interest" description="Disordered" evidence="6">
    <location>
        <begin position="346"/>
        <end position="433"/>
    </location>
</feature>
<evidence type="ECO:0000256" key="2">
    <source>
        <dbReference type="ARBA" id="ARBA00022692"/>
    </source>
</evidence>
<evidence type="ECO:0000313" key="10">
    <source>
        <dbReference type="Proteomes" id="UP000277256"/>
    </source>
</evidence>
<dbReference type="Proteomes" id="UP000277256">
    <property type="component" value="Unassembled WGS sequence"/>
</dbReference>
<feature type="transmembrane region" description="Helical" evidence="7">
    <location>
        <begin position="34"/>
        <end position="51"/>
    </location>
</feature>
<evidence type="ECO:0000313" key="9">
    <source>
        <dbReference type="EMBL" id="RRR97676.1"/>
    </source>
</evidence>
<feature type="transmembrane region" description="Helical" evidence="7">
    <location>
        <begin position="460"/>
        <end position="479"/>
    </location>
</feature>
<feature type="transmembrane region" description="Helical" evidence="7">
    <location>
        <begin position="284"/>
        <end position="307"/>
    </location>
</feature>
<protein>
    <submittedName>
        <fullName evidence="9">NADH-quinone oxidoreductase subunit N</fullName>
    </submittedName>
</protein>
<proteinExistence type="predicted"/>
<comment type="caution">
    <text evidence="9">The sequence shown here is derived from an EMBL/GenBank/DDBJ whole genome shotgun (WGS) entry which is preliminary data.</text>
</comment>
<dbReference type="Pfam" id="PF00361">
    <property type="entry name" value="Proton_antipo_M"/>
    <property type="match status" value="2"/>
</dbReference>
<evidence type="ECO:0000259" key="8">
    <source>
        <dbReference type="Pfam" id="PF00361"/>
    </source>
</evidence>
<feature type="transmembrane region" description="Helical" evidence="7">
    <location>
        <begin position="118"/>
        <end position="135"/>
    </location>
</feature>
<feature type="transmembrane region" description="Helical" evidence="7">
    <location>
        <begin position="256"/>
        <end position="277"/>
    </location>
</feature>
<keyword evidence="3 7" id="KW-1133">Transmembrane helix</keyword>